<keyword evidence="2" id="KW-1133">Transmembrane helix</keyword>
<name>A0ABP0VJQ8_9BRYO</name>
<evidence type="ECO:0008006" key="5">
    <source>
        <dbReference type="Google" id="ProtNLM"/>
    </source>
</evidence>
<keyword evidence="2" id="KW-0812">Transmembrane</keyword>
<dbReference type="PANTHER" id="PTHR33672">
    <property type="entry name" value="YCF3-INTERACTING PROTEIN 1, CHLOROPLASTIC"/>
    <property type="match status" value="1"/>
</dbReference>
<proteinExistence type="predicted"/>
<sequence length="312" mass="34360">MAATTTSALSCSTNVFPVASSTTHSSYQSLRVTLGRFGPASSQQKNKKQQLFAQLGLLQLKSSRGEQWQERSRRKSRSNRRRLLLLSERIHWDSSSMRAMTEESAAEGGGGGGGSAAAAALATTTSDKLSAEEEEEDQAHVSEIFRVLDLLKKKRDMSFAEVKLTIMIEDPREVQRRKELDIEDGRGCSREDLANALVEINEGRMPADRLVLRELAKEMTAWPNLEDELQELNPAASPYAKVTPTGVDPKLAAQRARIDWDAAAEIQPGAEQKELTDMVPPAVGFSLLYVVSFIPIIIGVTVVLILFFNSLQ</sequence>
<evidence type="ECO:0000256" key="2">
    <source>
        <dbReference type="SAM" id="Phobius"/>
    </source>
</evidence>
<evidence type="ECO:0000256" key="1">
    <source>
        <dbReference type="SAM" id="MobiDB-lite"/>
    </source>
</evidence>
<keyword evidence="2" id="KW-0472">Membrane</keyword>
<protein>
    <recommendedName>
        <fullName evidence="5">Ycf3-interacting protein 1, chloroplastic</fullName>
    </recommendedName>
</protein>
<organism evidence="3 4">
    <name type="scientific">Sphagnum jensenii</name>
    <dbReference type="NCBI Taxonomy" id="128206"/>
    <lineage>
        <taxon>Eukaryota</taxon>
        <taxon>Viridiplantae</taxon>
        <taxon>Streptophyta</taxon>
        <taxon>Embryophyta</taxon>
        <taxon>Bryophyta</taxon>
        <taxon>Sphagnophytina</taxon>
        <taxon>Sphagnopsida</taxon>
        <taxon>Sphagnales</taxon>
        <taxon>Sphagnaceae</taxon>
        <taxon>Sphagnum</taxon>
    </lineage>
</organism>
<dbReference type="Proteomes" id="UP001497444">
    <property type="component" value="Chromosome 1"/>
</dbReference>
<evidence type="ECO:0000313" key="4">
    <source>
        <dbReference type="Proteomes" id="UP001497444"/>
    </source>
</evidence>
<gene>
    <name evidence="3" type="ORF">CSSPJE1EN1_LOCUS122</name>
</gene>
<dbReference type="EMBL" id="OZ020096">
    <property type="protein sequence ID" value="CAK9254644.1"/>
    <property type="molecule type" value="Genomic_DNA"/>
</dbReference>
<dbReference type="InterPro" id="IPR040340">
    <property type="entry name" value="CEST/Y3IP1"/>
</dbReference>
<feature type="region of interest" description="Disordered" evidence="1">
    <location>
        <begin position="96"/>
        <end position="136"/>
    </location>
</feature>
<feature type="transmembrane region" description="Helical" evidence="2">
    <location>
        <begin position="287"/>
        <end position="308"/>
    </location>
</feature>
<dbReference type="PANTHER" id="PTHR33672:SF3">
    <property type="entry name" value="YCF3-INTERACTING PROTEIN 1, CHLOROPLASTIC"/>
    <property type="match status" value="1"/>
</dbReference>
<reference evidence="3 4" key="1">
    <citation type="submission" date="2024-02" db="EMBL/GenBank/DDBJ databases">
        <authorList>
            <consortium name="ELIXIR-Norway"/>
            <consortium name="Elixir Norway"/>
        </authorList>
    </citation>
    <scope>NUCLEOTIDE SEQUENCE [LARGE SCALE GENOMIC DNA]</scope>
</reference>
<accession>A0ABP0VJQ8</accession>
<keyword evidence="4" id="KW-1185">Reference proteome</keyword>
<evidence type="ECO:0000313" key="3">
    <source>
        <dbReference type="EMBL" id="CAK9254644.1"/>
    </source>
</evidence>